<comment type="caution">
    <text evidence="6">The sequence shown here is derived from an EMBL/GenBank/DDBJ whole genome shotgun (WGS) entry which is preliminary data.</text>
</comment>
<name>A0A9P7B0X0_9HELO</name>
<dbReference type="OrthoDB" id="2094445at2759"/>
<dbReference type="Pfam" id="PF11022">
    <property type="entry name" value="ATP19"/>
    <property type="match status" value="1"/>
</dbReference>
<keyword evidence="5" id="KW-1133">Transmembrane helix</keyword>
<organism evidence="6 7">
    <name type="scientific">Hyphodiscus hymeniophilus</name>
    <dbReference type="NCBI Taxonomy" id="353542"/>
    <lineage>
        <taxon>Eukaryota</taxon>
        <taxon>Fungi</taxon>
        <taxon>Dikarya</taxon>
        <taxon>Ascomycota</taxon>
        <taxon>Pezizomycotina</taxon>
        <taxon>Leotiomycetes</taxon>
        <taxon>Helotiales</taxon>
        <taxon>Hyphodiscaceae</taxon>
        <taxon>Hyphodiscus</taxon>
    </lineage>
</organism>
<accession>A0A9P7B0X0</accession>
<evidence type="ECO:0000256" key="5">
    <source>
        <dbReference type="SAM" id="Phobius"/>
    </source>
</evidence>
<dbReference type="GO" id="GO:0015986">
    <property type="term" value="P:proton motive force-driven ATP synthesis"/>
    <property type="evidence" value="ECO:0007669"/>
    <property type="project" value="TreeGrafter"/>
</dbReference>
<proteinExistence type="predicted"/>
<evidence type="ECO:0000256" key="1">
    <source>
        <dbReference type="ARBA" id="ARBA00004325"/>
    </source>
</evidence>
<gene>
    <name evidence="6" type="ORF">D0Z07_0463</name>
</gene>
<feature type="region of interest" description="Disordered" evidence="4">
    <location>
        <begin position="61"/>
        <end position="84"/>
    </location>
</feature>
<dbReference type="AlphaFoldDB" id="A0A9P7B0X0"/>
<dbReference type="PANTHER" id="PTHR28074">
    <property type="entry name" value="ATP SYNTHASE SUBUNIT K, MITOCHONDRIAL"/>
    <property type="match status" value="1"/>
</dbReference>
<keyword evidence="3 5" id="KW-0472">Membrane</keyword>
<evidence type="ECO:0000256" key="4">
    <source>
        <dbReference type="SAM" id="MobiDB-lite"/>
    </source>
</evidence>
<evidence type="ECO:0000256" key="2">
    <source>
        <dbReference type="ARBA" id="ARBA00023128"/>
    </source>
</evidence>
<evidence type="ECO:0000256" key="3">
    <source>
        <dbReference type="ARBA" id="ARBA00023136"/>
    </source>
</evidence>
<sequence>MVQYYTVFGRQVGSHVLAMITLGTMAGGVTLSMGGSKAQKAQGPPINASSPDEETFIKDFLKSAEGGDSKTGNNVDATKKDAGR</sequence>
<dbReference type="InterPro" id="IPR021278">
    <property type="entry name" value="ATP19"/>
</dbReference>
<keyword evidence="2" id="KW-0496">Mitochondrion</keyword>
<feature type="transmembrane region" description="Helical" evidence="5">
    <location>
        <begin position="12"/>
        <end position="31"/>
    </location>
</feature>
<keyword evidence="7" id="KW-1185">Reference proteome</keyword>
<evidence type="ECO:0000313" key="7">
    <source>
        <dbReference type="Proteomes" id="UP000785200"/>
    </source>
</evidence>
<dbReference type="PANTHER" id="PTHR28074:SF1">
    <property type="entry name" value="ATP SYNTHASE SUBUNIT K, MITOCHONDRIAL"/>
    <property type="match status" value="1"/>
</dbReference>
<dbReference type="GO" id="GO:0031966">
    <property type="term" value="C:mitochondrial membrane"/>
    <property type="evidence" value="ECO:0007669"/>
    <property type="project" value="UniProtKB-SubCell"/>
</dbReference>
<comment type="subcellular location">
    <subcellularLocation>
        <location evidence="1">Mitochondrion membrane</location>
    </subcellularLocation>
</comment>
<keyword evidence="5" id="KW-0812">Transmembrane</keyword>
<reference evidence="6" key="1">
    <citation type="submission" date="2019-07" db="EMBL/GenBank/DDBJ databases">
        <title>Hyphodiscus hymeniophilus genome sequencing and assembly.</title>
        <authorList>
            <person name="Kramer G."/>
            <person name="Nodwell J."/>
        </authorList>
    </citation>
    <scope>NUCLEOTIDE SEQUENCE</scope>
    <source>
        <strain evidence="6">ATCC 34498</strain>
    </source>
</reference>
<feature type="region of interest" description="Disordered" evidence="4">
    <location>
        <begin position="33"/>
        <end position="52"/>
    </location>
</feature>
<dbReference type="EMBL" id="VNKQ01000002">
    <property type="protein sequence ID" value="KAG0652606.1"/>
    <property type="molecule type" value="Genomic_DNA"/>
</dbReference>
<dbReference type="Proteomes" id="UP000785200">
    <property type="component" value="Unassembled WGS sequence"/>
</dbReference>
<evidence type="ECO:0000313" key="6">
    <source>
        <dbReference type="EMBL" id="KAG0652606.1"/>
    </source>
</evidence>
<protein>
    <submittedName>
        <fullName evidence="6">Uncharacterized protein</fullName>
    </submittedName>
</protein>